<evidence type="ECO:0000313" key="10">
    <source>
        <dbReference type="Proteomes" id="UP001057498"/>
    </source>
</evidence>
<dbReference type="InterPro" id="IPR043128">
    <property type="entry name" value="Rev_trsase/Diguanyl_cyclase"/>
</dbReference>
<dbReference type="InterPro" id="IPR035919">
    <property type="entry name" value="EAL_sf"/>
</dbReference>
<dbReference type="PROSITE" id="PS50887">
    <property type="entry name" value="GGDEF"/>
    <property type="match status" value="1"/>
</dbReference>
<feature type="domain" description="PAS" evidence="5">
    <location>
        <begin position="284"/>
        <end position="358"/>
    </location>
</feature>
<keyword evidence="2" id="KW-0418">Kinase</keyword>
<feature type="domain" description="Response regulatory" evidence="4">
    <location>
        <begin position="13"/>
        <end position="130"/>
    </location>
</feature>
<dbReference type="SUPFAM" id="SSF55785">
    <property type="entry name" value="PYP-like sensor domain (PAS domain)"/>
    <property type="match status" value="2"/>
</dbReference>
<accession>A0ABM7YLX3</accession>
<dbReference type="InterPro" id="IPR000700">
    <property type="entry name" value="PAS-assoc_C"/>
</dbReference>
<dbReference type="PROSITE" id="PS50110">
    <property type="entry name" value="RESPONSE_REGULATORY"/>
    <property type="match status" value="2"/>
</dbReference>
<feature type="modified residue" description="4-aspartylphosphate" evidence="3">
    <location>
        <position position="65"/>
    </location>
</feature>
<dbReference type="Pfam" id="PF13426">
    <property type="entry name" value="PAS_9"/>
    <property type="match status" value="1"/>
</dbReference>
<dbReference type="PANTHER" id="PTHR44757">
    <property type="entry name" value="DIGUANYLATE CYCLASE DGCP"/>
    <property type="match status" value="1"/>
</dbReference>
<keyword evidence="3" id="KW-0597">Phosphoprotein</keyword>
<dbReference type="Gene3D" id="3.30.70.270">
    <property type="match status" value="1"/>
</dbReference>
<evidence type="ECO:0000259" key="6">
    <source>
        <dbReference type="PROSITE" id="PS50113"/>
    </source>
</evidence>
<dbReference type="InterPro" id="IPR029787">
    <property type="entry name" value="Nucleotide_cyclase"/>
</dbReference>
<dbReference type="Gene3D" id="3.30.450.40">
    <property type="match status" value="1"/>
</dbReference>
<dbReference type="PANTHER" id="PTHR44757:SF2">
    <property type="entry name" value="BIOFILM ARCHITECTURE MAINTENANCE PROTEIN MBAA"/>
    <property type="match status" value="1"/>
</dbReference>
<dbReference type="SMART" id="SM00052">
    <property type="entry name" value="EAL"/>
    <property type="match status" value="1"/>
</dbReference>
<dbReference type="InterPro" id="IPR001610">
    <property type="entry name" value="PAC"/>
</dbReference>
<dbReference type="InterPro" id="IPR000160">
    <property type="entry name" value="GGDEF_dom"/>
</dbReference>
<dbReference type="SUPFAM" id="SSF52172">
    <property type="entry name" value="CheY-like"/>
    <property type="match status" value="2"/>
</dbReference>
<evidence type="ECO:0000256" key="1">
    <source>
        <dbReference type="ARBA" id="ARBA00022679"/>
    </source>
</evidence>
<dbReference type="SMART" id="SM00091">
    <property type="entry name" value="PAS"/>
    <property type="match status" value="2"/>
</dbReference>
<dbReference type="NCBIfam" id="TIGR00254">
    <property type="entry name" value="GGDEF"/>
    <property type="match status" value="1"/>
</dbReference>
<evidence type="ECO:0000259" key="7">
    <source>
        <dbReference type="PROSITE" id="PS50883"/>
    </source>
</evidence>
<dbReference type="InterPro" id="IPR003018">
    <property type="entry name" value="GAF"/>
</dbReference>
<dbReference type="SMART" id="SM00086">
    <property type="entry name" value="PAC"/>
    <property type="match status" value="2"/>
</dbReference>
<keyword evidence="1" id="KW-0808">Transferase</keyword>
<feature type="domain" description="PAC" evidence="6">
    <location>
        <begin position="648"/>
        <end position="700"/>
    </location>
</feature>
<dbReference type="SMART" id="SM00267">
    <property type="entry name" value="GGDEF"/>
    <property type="match status" value="1"/>
</dbReference>
<dbReference type="InterPro" id="IPR052155">
    <property type="entry name" value="Biofilm_reg_signaling"/>
</dbReference>
<dbReference type="Pfam" id="PF08447">
    <property type="entry name" value="PAS_3"/>
    <property type="match status" value="1"/>
</dbReference>
<dbReference type="Pfam" id="PF00563">
    <property type="entry name" value="EAL"/>
    <property type="match status" value="1"/>
</dbReference>
<evidence type="ECO:0000259" key="8">
    <source>
        <dbReference type="PROSITE" id="PS50887"/>
    </source>
</evidence>
<dbReference type="PROSITE" id="PS50112">
    <property type="entry name" value="PAS"/>
    <property type="match status" value="2"/>
</dbReference>
<organism evidence="9 10">
    <name type="scientific">Sphaerotilus microaerophilus</name>
    <dbReference type="NCBI Taxonomy" id="2914710"/>
    <lineage>
        <taxon>Bacteria</taxon>
        <taxon>Pseudomonadati</taxon>
        <taxon>Pseudomonadota</taxon>
        <taxon>Betaproteobacteria</taxon>
        <taxon>Burkholderiales</taxon>
        <taxon>Sphaerotilaceae</taxon>
        <taxon>Sphaerotilus</taxon>
    </lineage>
</organism>
<reference evidence="9" key="1">
    <citation type="submission" date="2022-04" db="EMBL/GenBank/DDBJ databases">
        <title>Whole genome sequence of Sphaerotilus sp. FB-5.</title>
        <authorList>
            <person name="Takeda M."/>
            <person name="Narihara S."/>
            <person name="Akimoto M."/>
            <person name="Akimoto R."/>
            <person name="Nishiyashiki S."/>
            <person name="Murakami T."/>
        </authorList>
    </citation>
    <scope>NUCLEOTIDE SEQUENCE</scope>
    <source>
        <strain evidence="9">FB-5</strain>
    </source>
</reference>
<dbReference type="PROSITE" id="PS50883">
    <property type="entry name" value="EAL"/>
    <property type="match status" value="1"/>
</dbReference>
<feature type="domain" description="EAL" evidence="7">
    <location>
        <begin position="875"/>
        <end position="1129"/>
    </location>
</feature>
<dbReference type="CDD" id="cd01949">
    <property type="entry name" value="GGDEF"/>
    <property type="match status" value="1"/>
</dbReference>
<evidence type="ECO:0000259" key="5">
    <source>
        <dbReference type="PROSITE" id="PS50112"/>
    </source>
</evidence>
<dbReference type="InterPro" id="IPR029016">
    <property type="entry name" value="GAF-like_dom_sf"/>
</dbReference>
<dbReference type="InterPro" id="IPR011006">
    <property type="entry name" value="CheY-like_superfamily"/>
</dbReference>
<dbReference type="InterPro" id="IPR035965">
    <property type="entry name" value="PAS-like_dom_sf"/>
</dbReference>
<name>A0ABM7YLX3_9BURK</name>
<evidence type="ECO:0000256" key="2">
    <source>
        <dbReference type="ARBA" id="ARBA00022777"/>
    </source>
</evidence>
<dbReference type="CDD" id="cd00156">
    <property type="entry name" value="REC"/>
    <property type="match status" value="2"/>
</dbReference>
<dbReference type="NCBIfam" id="TIGR00229">
    <property type="entry name" value="sensory_box"/>
    <property type="match status" value="1"/>
</dbReference>
<feature type="domain" description="Response regulatory" evidence="4">
    <location>
        <begin position="146"/>
        <end position="268"/>
    </location>
</feature>
<dbReference type="InterPro" id="IPR000014">
    <property type="entry name" value="PAS"/>
</dbReference>
<dbReference type="SUPFAM" id="SSF55781">
    <property type="entry name" value="GAF domain-like"/>
    <property type="match status" value="1"/>
</dbReference>
<dbReference type="Proteomes" id="UP001057498">
    <property type="component" value="Chromosome"/>
</dbReference>
<feature type="domain" description="GGDEF" evidence="8">
    <location>
        <begin position="732"/>
        <end position="866"/>
    </location>
</feature>
<dbReference type="SUPFAM" id="SSF141868">
    <property type="entry name" value="EAL domain-like"/>
    <property type="match status" value="1"/>
</dbReference>
<dbReference type="PROSITE" id="PS50113">
    <property type="entry name" value="PAC"/>
    <property type="match status" value="2"/>
</dbReference>
<gene>
    <name evidence="9" type="ORF">CATMQ487_23640</name>
</gene>
<keyword evidence="10" id="KW-1185">Reference proteome</keyword>
<dbReference type="Pfam" id="PF00072">
    <property type="entry name" value="Response_reg"/>
    <property type="match status" value="2"/>
</dbReference>
<dbReference type="CDD" id="cd01948">
    <property type="entry name" value="EAL"/>
    <property type="match status" value="1"/>
</dbReference>
<feature type="domain" description="PAC" evidence="6">
    <location>
        <begin position="360"/>
        <end position="412"/>
    </location>
</feature>
<evidence type="ECO:0000256" key="3">
    <source>
        <dbReference type="PROSITE-ProRule" id="PRU00169"/>
    </source>
</evidence>
<protein>
    <recommendedName>
        <fullName evidence="11">PAS domain S-box-containing protein/diguanylate cyclase (GGDEF) domain-containing protein</fullName>
    </recommendedName>
</protein>
<dbReference type="SMART" id="SM00065">
    <property type="entry name" value="GAF"/>
    <property type="match status" value="1"/>
</dbReference>
<evidence type="ECO:0000259" key="4">
    <source>
        <dbReference type="PROSITE" id="PS50110"/>
    </source>
</evidence>
<evidence type="ECO:0008006" key="11">
    <source>
        <dbReference type="Google" id="ProtNLM"/>
    </source>
</evidence>
<sequence>MTSIQMQMPGPMRVLYIEDSTVDADLARRMLARSAPDVELDLATCLADGLLRLDEPGRYDLLLTDLALPDGSGLELLARVRDRRLPIAVVILTGSGDQEAAITALKAGADDYLVKRGDYLERLPRALEAALVRFRAGVERGSRMLRVLQVDHNTFDTDLVCRHLAQHAPHIRVDTVPSADDALACLPRQAGEPCAYDLLLVDYRLPGMDGLELAKALREDRGLDLPIVLVTGHGGEEVAASALRLGVDDYLTKHEGWLFEIAPTLDRVQQRMELARERTRLEATSRRLSHLLLASPTILYHLSFEGRQPRPVWVSDNIHRLLAFTPEEVMQPDWWARHLHPDDRNAAFGNLDRLLADGRLTHEYRFIDGTGRTLWIRDELHLTRDAQGLPQEVVGAWLDISAERRGLEVRRARHAVLDQIVANRPLAGILDDVARRLEALHADLRVSILLLDERAGCLRVGAAPSLPPFYNAAVEGLKVAEGQGSCGTAAFRGEPFLVTDVEQHPYWTPYVAVCQRAGVRACWSVPFKDEAGRVLGTFGVYHGSPREPRPDELEAVTEFSRFAALAVQKLRAAEALQQAAAFFEATRDGVVITDLTPRIVAVNRAFSEITGYPEEEAIGRNPSLLRSGRHDEAFYQAMWASVAETGHWQGEVWNRRKSGEIYPEWLSIGAVPDENGLPRNYVGVFTDISQIRRSEEQLEHLAHHDPLTSLPNRLLMQSRLQHVLDRADRHGHQVAVLYLDLDRFKNINDSLGHPVGDELLAMLAQRLSTRVREEDTLARLGGDEFLLVLDEVPSPDRAAAVAQALIDELATAFVLPSGHELFMGVSIGISLYPADAHSVTELIQHSDMAMYLAKQSGRNTYRFHNHTLSAAASERLALETRLRRALVAGEFLLHYQPLIDAYSGEPAGVEALVRWQPPGEALVLPGRFIPIAEDTGLIVPLGEWVLRTACAQGRAWLDAGMPKRVMAVNLSVRQFQSGNLVELVGQVLADTGLPPECLELELTESMFMDHAEQAIATLHALKALGVRLAIDDFGTGYSSLAYLKRFPIDKLKIDQSFVRGLADDANDREIAATVIAMARVFKLEVLAEGVETAEQLAILRQHGCDFYQGYYFHRPAPMPQIEAWLAGPHAPV</sequence>
<feature type="domain" description="PAS" evidence="5">
    <location>
        <begin position="575"/>
        <end position="621"/>
    </location>
</feature>
<feature type="modified residue" description="4-aspartylphosphate" evidence="3">
    <location>
        <position position="202"/>
    </location>
</feature>
<dbReference type="EMBL" id="AP025730">
    <property type="protein sequence ID" value="BDI05394.1"/>
    <property type="molecule type" value="Genomic_DNA"/>
</dbReference>
<dbReference type="Gene3D" id="3.20.20.450">
    <property type="entry name" value="EAL domain"/>
    <property type="match status" value="1"/>
</dbReference>
<dbReference type="Pfam" id="PF13185">
    <property type="entry name" value="GAF_2"/>
    <property type="match status" value="1"/>
</dbReference>
<dbReference type="Pfam" id="PF00990">
    <property type="entry name" value="GGDEF"/>
    <property type="match status" value="1"/>
</dbReference>
<dbReference type="Gene3D" id="3.40.50.2300">
    <property type="match status" value="2"/>
</dbReference>
<dbReference type="Gene3D" id="3.30.450.20">
    <property type="entry name" value="PAS domain"/>
    <property type="match status" value="2"/>
</dbReference>
<dbReference type="RefSeq" id="WP_251973432.1">
    <property type="nucleotide sequence ID" value="NZ_AP025730.1"/>
</dbReference>
<dbReference type="SUPFAM" id="SSF55073">
    <property type="entry name" value="Nucleotide cyclase"/>
    <property type="match status" value="1"/>
</dbReference>
<dbReference type="InterPro" id="IPR013655">
    <property type="entry name" value="PAS_fold_3"/>
</dbReference>
<evidence type="ECO:0000313" key="9">
    <source>
        <dbReference type="EMBL" id="BDI05394.1"/>
    </source>
</evidence>
<dbReference type="SMART" id="SM00448">
    <property type="entry name" value="REC"/>
    <property type="match status" value="2"/>
</dbReference>
<proteinExistence type="predicted"/>
<dbReference type="InterPro" id="IPR001633">
    <property type="entry name" value="EAL_dom"/>
</dbReference>
<dbReference type="CDD" id="cd00130">
    <property type="entry name" value="PAS"/>
    <property type="match status" value="2"/>
</dbReference>
<dbReference type="InterPro" id="IPR001789">
    <property type="entry name" value="Sig_transdc_resp-reg_receiver"/>
</dbReference>